<keyword evidence="2" id="KW-0812">Transmembrane</keyword>
<proteinExistence type="predicted"/>
<sequence length="306" mass="35401">MTSKTPQENVALLDRNHYEQTNVLNERIEQIRNEPETRFNEPPPAYEDVCPGKCIEKVEQEKPLNPYYVLVFQIITWLIGITEIIFASIIAYLKFSSLNLVVALDLIWCIILLVVILLMGLSLLSTICFKSIKLYIVYFVLGVALGIGTFIGVLILCSSLQEIDVAKKNLTEKMAEVKKELDDYAYKRDLLSHIVHPKIKIPDMSELGIKLDHKKIWPNYKEYEDRYETLNQQVQETQIRIDGLQQQYSLKTTEEDNLRSLLILLVILCIIGAFFLLIMFQTYQTKKKENKAKYKKVESEDNSDAV</sequence>
<evidence type="ECO:0000256" key="2">
    <source>
        <dbReference type="SAM" id="Phobius"/>
    </source>
</evidence>
<dbReference type="WBParaSite" id="ACRNAN_scaffold96.g15274.t1">
    <property type="protein sequence ID" value="ACRNAN_scaffold96.g15274.t1"/>
    <property type="gene ID" value="ACRNAN_scaffold96.g15274"/>
</dbReference>
<name>A0A914ENW0_9BILA</name>
<dbReference type="Proteomes" id="UP000887540">
    <property type="component" value="Unplaced"/>
</dbReference>
<keyword evidence="3" id="KW-1185">Reference proteome</keyword>
<dbReference type="AlphaFoldDB" id="A0A914ENW0"/>
<keyword evidence="1" id="KW-0175">Coiled coil</keyword>
<feature type="transmembrane region" description="Helical" evidence="2">
    <location>
        <begin position="67"/>
        <end position="92"/>
    </location>
</feature>
<feature type="transmembrane region" description="Helical" evidence="2">
    <location>
        <begin position="98"/>
        <end position="124"/>
    </location>
</feature>
<evidence type="ECO:0000313" key="4">
    <source>
        <dbReference type="WBParaSite" id="ACRNAN_scaffold96.g15274.t1"/>
    </source>
</evidence>
<evidence type="ECO:0000313" key="3">
    <source>
        <dbReference type="Proteomes" id="UP000887540"/>
    </source>
</evidence>
<evidence type="ECO:0000256" key="1">
    <source>
        <dbReference type="SAM" id="Coils"/>
    </source>
</evidence>
<keyword evidence="2" id="KW-0472">Membrane</keyword>
<organism evidence="3 4">
    <name type="scientific">Acrobeloides nanus</name>
    <dbReference type="NCBI Taxonomy" id="290746"/>
    <lineage>
        <taxon>Eukaryota</taxon>
        <taxon>Metazoa</taxon>
        <taxon>Ecdysozoa</taxon>
        <taxon>Nematoda</taxon>
        <taxon>Chromadorea</taxon>
        <taxon>Rhabditida</taxon>
        <taxon>Tylenchina</taxon>
        <taxon>Cephalobomorpha</taxon>
        <taxon>Cephaloboidea</taxon>
        <taxon>Cephalobidae</taxon>
        <taxon>Acrobeloides</taxon>
    </lineage>
</organism>
<protein>
    <submittedName>
        <fullName evidence="4">Uncharacterized protein</fullName>
    </submittedName>
</protein>
<feature type="transmembrane region" description="Helical" evidence="2">
    <location>
        <begin position="136"/>
        <end position="161"/>
    </location>
</feature>
<feature type="coiled-coil region" evidence="1">
    <location>
        <begin position="220"/>
        <end position="247"/>
    </location>
</feature>
<feature type="transmembrane region" description="Helical" evidence="2">
    <location>
        <begin position="261"/>
        <end position="283"/>
    </location>
</feature>
<feature type="coiled-coil region" evidence="1">
    <location>
        <begin position="160"/>
        <end position="187"/>
    </location>
</feature>
<reference evidence="4" key="1">
    <citation type="submission" date="2022-11" db="UniProtKB">
        <authorList>
            <consortium name="WormBaseParasite"/>
        </authorList>
    </citation>
    <scope>IDENTIFICATION</scope>
</reference>
<accession>A0A914ENW0</accession>
<keyword evidence="2" id="KW-1133">Transmembrane helix</keyword>